<protein>
    <submittedName>
        <fullName evidence="4">N-acetylmuramoyl-L-alanine amidase family protein</fullName>
    </submittedName>
</protein>
<evidence type="ECO:0000313" key="5">
    <source>
        <dbReference type="Proteomes" id="UP000647491"/>
    </source>
</evidence>
<feature type="chain" id="PRO_5046621645" evidence="3">
    <location>
        <begin position="30"/>
        <end position="350"/>
    </location>
</feature>
<organism evidence="4 5">
    <name type="scientific">Enterocloster hominis</name>
    <name type="common">ex Liu et al. 2021</name>
    <dbReference type="NCBI Taxonomy" id="2763663"/>
    <lineage>
        <taxon>Bacteria</taxon>
        <taxon>Bacillati</taxon>
        <taxon>Bacillota</taxon>
        <taxon>Clostridia</taxon>
        <taxon>Lachnospirales</taxon>
        <taxon>Lachnospiraceae</taxon>
        <taxon>Enterocloster</taxon>
    </lineage>
</organism>
<evidence type="ECO:0000313" key="4">
    <source>
        <dbReference type="EMBL" id="MBC8597848.1"/>
    </source>
</evidence>
<feature type="repeat" description="Cell wall-binding" evidence="2">
    <location>
        <begin position="311"/>
        <end position="331"/>
    </location>
</feature>
<dbReference type="Pfam" id="PF19127">
    <property type="entry name" value="Choline_bind_3"/>
    <property type="match status" value="1"/>
</dbReference>
<proteinExistence type="predicted"/>
<reference evidence="4 5" key="1">
    <citation type="submission" date="2020-08" db="EMBL/GenBank/DDBJ databases">
        <title>Genome public.</title>
        <authorList>
            <person name="Liu C."/>
            <person name="Sun Q."/>
        </authorList>
    </citation>
    <scope>NUCLEOTIDE SEQUENCE [LARGE SCALE GENOMIC DNA]</scope>
    <source>
        <strain evidence="4 5">BX10</strain>
    </source>
</reference>
<name>A0ABR7NP37_9FIRM</name>
<dbReference type="PROSITE" id="PS51170">
    <property type="entry name" value="CW"/>
    <property type="match status" value="4"/>
</dbReference>
<dbReference type="Pfam" id="PF01473">
    <property type="entry name" value="Choline_bind_1"/>
    <property type="match status" value="2"/>
</dbReference>
<dbReference type="Proteomes" id="UP000647491">
    <property type="component" value="Unassembled WGS sequence"/>
</dbReference>
<evidence type="ECO:0000256" key="2">
    <source>
        <dbReference type="PROSITE-ProRule" id="PRU00591"/>
    </source>
</evidence>
<dbReference type="RefSeq" id="WP_022272440.1">
    <property type="nucleotide sequence ID" value="NZ_JACRTJ010000004.1"/>
</dbReference>
<dbReference type="Gene3D" id="2.10.270.10">
    <property type="entry name" value="Cholin Binding"/>
    <property type="match status" value="1"/>
</dbReference>
<keyword evidence="3" id="KW-0732">Signal</keyword>
<evidence type="ECO:0000256" key="1">
    <source>
        <dbReference type="ARBA" id="ARBA00022737"/>
    </source>
</evidence>
<feature type="repeat" description="Cell wall-binding" evidence="2">
    <location>
        <begin position="291"/>
        <end position="310"/>
    </location>
</feature>
<evidence type="ECO:0000256" key="3">
    <source>
        <dbReference type="SAM" id="SignalP"/>
    </source>
</evidence>
<feature type="signal peptide" evidence="3">
    <location>
        <begin position="1"/>
        <end position="29"/>
    </location>
</feature>
<keyword evidence="1" id="KW-0677">Repeat</keyword>
<dbReference type="SUPFAM" id="SSF69360">
    <property type="entry name" value="Cell wall binding repeat"/>
    <property type="match status" value="1"/>
</dbReference>
<keyword evidence="5" id="KW-1185">Reference proteome</keyword>
<sequence length="350" mass="39066">MVKGFRIKGLASIMLAGVFCFCAAVPVLAAGTVRSLNLRFEDQYELGVIVEPEITCVSAGISIDSVTWEKDTDQWKPGKKVTAVIEVSSDGGREFLSSYGAESCKISGARLTSAKGDGDTAIIKASYYPVVQLDSPEEAGWSAENPQKAVWKKADHATAYGIRLYRDGYLVRNITATGTSKDLSEYMTKEGSYYYEIRSMAKDDSDRKYMKSSEYLTSSGKLLDDMGDTEGRWRTYTDGKKYEGADGEVVKDQWYKIMNQWYYFDENGTAATGWRQIDGIWYRMDPEGVMLTGWQKVDGVWYYLNPDGSMAVGWIMDSPGQWYYLNSDGSMAADTVIDGCRLDPSGLWVE</sequence>
<accession>A0ABR7NP37</accession>
<feature type="repeat" description="Cell wall-binding" evidence="2">
    <location>
        <begin position="251"/>
        <end position="270"/>
    </location>
</feature>
<dbReference type="EMBL" id="JACRTJ010000004">
    <property type="protein sequence ID" value="MBC8597848.1"/>
    <property type="molecule type" value="Genomic_DNA"/>
</dbReference>
<comment type="caution">
    <text evidence="4">The sequence shown here is derived from an EMBL/GenBank/DDBJ whole genome shotgun (WGS) entry which is preliminary data.</text>
</comment>
<gene>
    <name evidence="4" type="ORF">H8708_01135</name>
</gene>
<feature type="repeat" description="Cell wall-binding" evidence="2">
    <location>
        <begin position="271"/>
        <end position="290"/>
    </location>
</feature>
<dbReference type="InterPro" id="IPR018337">
    <property type="entry name" value="Cell_wall/Cho-bd_repeat"/>
</dbReference>